<proteinExistence type="predicted"/>
<dbReference type="AlphaFoldDB" id="A0A2N6MDB4"/>
<sequence>MVAIVFITFCSTVLSVEDGFGRMFADGTQIILQGFGVRGRWTNEKFLQSVYIVVLLAILPIAVYLFFGQPVGLLQTAGAIEAAHIPIVTGLTLFLSHRMLPKELQPSKTIFAGTAIAGIFFAVFAVIYLLQLIGVIGSGAGSN</sequence>
<keyword evidence="1" id="KW-0472">Membrane</keyword>
<feature type="transmembrane region" description="Helical" evidence="1">
    <location>
        <begin position="109"/>
        <end position="130"/>
    </location>
</feature>
<feature type="transmembrane region" description="Helical" evidence="1">
    <location>
        <begin position="46"/>
        <end position="67"/>
    </location>
</feature>
<evidence type="ECO:0000313" key="3">
    <source>
        <dbReference type="Proteomes" id="UP000234966"/>
    </source>
</evidence>
<evidence type="ECO:0000256" key="1">
    <source>
        <dbReference type="SAM" id="Phobius"/>
    </source>
</evidence>
<dbReference type="Proteomes" id="UP000234966">
    <property type="component" value="Unassembled WGS sequence"/>
</dbReference>
<reference evidence="2 3" key="1">
    <citation type="submission" date="2017-07" db="EMBL/GenBank/DDBJ databases">
        <title>Genomes of Fischerella (Mastigocladus) sp. strains.</title>
        <authorList>
            <person name="Miller S.R."/>
        </authorList>
    </citation>
    <scope>NUCLEOTIDE SEQUENCE [LARGE SCALE GENOMIC DNA]</scope>
    <source>
        <strain evidence="2 3">CCMEE 5330</strain>
    </source>
</reference>
<comment type="caution">
    <text evidence="2">The sequence shown here is derived from an EMBL/GenBank/DDBJ whole genome shotgun (WGS) entry which is preliminary data.</text>
</comment>
<keyword evidence="1" id="KW-0812">Transmembrane</keyword>
<keyword evidence="1" id="KW-1133">Transmembrane helix</keyword>
<gene>
    <name evidence="2" type="ORF">CEN41_09875</name>
</gene>
<dbReference type="RefSeq" id="WP_102206808.1">
    <property type="nucleotide sequence ID" value="NZ_NMQI01000216.1"/>
</dbReference>
<feature type="transmembrane region" description="Helical" evidence="1">
    <location>
        <begin position="79"/>
        <end position="97"/>
    </location>
</feature>
<accession>A0A2N6MDB4</accession>
<organism evidence="2 3">
    <name type="scientific">Fischerella thermalis CCMEE 5330</name>
    <dbReference type="NCBI Taxonomy" id="2019670"/>
    <lineage>
        <taxon>Bacteria</taxon>
        <taxon>Bacillati</taxon>
        <taxon>Cyanobacteriota</taxon>
        <taxon>Cyanophyceae</taxon>
        <taxon>Nostocales</taxon>
        <taxon>Hapalosiphonaceae</taxon>
        <taxon>Fischerella</taxon>
    </lineage>
</organism>
<protein>
    <submittedName>
        <fullName evidence="2">Uncharacterized protein</fullName>
    </submittedName>
</protein>
<evidence type="ECO:0000313" key="2">
    <source>
        <dbReference type="EMBL" id="PMB44706.1"/>
    </source>
</evidence>
<name>A0A2N6MDB4_9CYAN</name>
<dbReference type="EMBL" id="NMQI01000216">
    <property type="protein sequence ID" value="PMB44706.1"/>
    <property type="molecule type" value="Genomic_DNA"/>
</dbReference>